<protein>
    <recommendedName>
        <fullName evidence="3">DUF2795 domain-containing protein</fullName>
    </recommendedName>
</protein>
<dbReference type="Proteomes" id="UP000451471">
    <property type="component" value="Unassembled WGS sequence"/>
</dbReference>
<gene>
    <name evidence="1" type="ORF">GQS65_12065</name>
</gene>
<dbReference type="InterPro" id="IPR043899">
    <property type="entry name" value="DUF5789"/>
</dbReference>
<dbReference type="RefSeq" id="WP_158204900.1">
    <property type="nucleotide sequence ID" value="NZ_WSZK01000018.1"/>
</dbReference>
<accession>A0A6B0GRA9</accession>
<organism evidence="1 2">
    <name type="scientific">Halomarina oriensis</name>
    <dbReference type="NCBI Taxonomy" id="671145"/>
    <lineage>
        <taxon>Archaea</taxon>
        <taxon>Methanobacteriati</taxon>
        <taxon>Methanobacteriota</taxon>
        <taxon>Stenosarchaea group</taxon>
        <taxon>Halobacteria</taxon>
        <taxon>Halobacteriales</taxon>
        <taxon>Natronomonadaceae</taxon>
        <taxon>Halomarina</taxon>
    </lineage>
</organism>
<sequence>MSRDVKLSRIQAVLAEVDYPTTRETAASAFDDVTLLLADGETNLGSVVRDVQTDEFESVDDLEAEVYGTLPRNAVGEPYQSEGDG</sequence>
<keyword evidence="2" id="KW-1185">Reference proteome</keyword>
<reference evidence="1 2" key="1">
    <citation type="submission" date="2019-12" db="EMBL/GenBank/DDBJ databases">
        <title>Halocatena pleomorpha gen. nov. sp. nov., an extremely halophilic archaeon of family Halobacteriaceae isolated from saltpan soil.</title>
        <authorList>
            <person name="Pal Y."/>
            <person name="Verma A."/>
            <person name="Krishnamurthi S."/>
            <person name="Kumar P."/>
        </authorList>
    </citation>
    <scope>NUCLEOTIDE SEQUENCE [LARGE SCALE GENOMIC DNA]</scope>
    <source>
        <strain evidence="1 2">JCM 16495</strain>
    </source>
</reference>
<dbReference type="AlphaFoldDB" id="A0A6B0GRA9"/>
<dbReference type="OrthoDB" id="227978at2157"/>
<dbReference type="EMBL" id="WSZK01000018">
    <property type="protein sequence ID" value="MWG35213.1"/>
    <property type="molecule type" value="Genomic_DNA"/>
</dbReference>
<name>A0A6B0GRA9_9EURY</name>
<proteinExistence type="predicted"/>
<evidence type="ECO:0000313" key="2">
    <source>
        <dbReference type="Proteomes" id="UP000451471"/>
    </source>
</evidence>
<dbReference type="Pfam" id="PF19102">
    <property type="entry name" value="DUF5789"/>
    <property type="match status" value="1"/>
</dbReference>
<evidence type="ECO:0008006" key="3">
    <source>
        <dbReference type="Google" id="ProtNLM"/>
    </source>
</evidence>
<evidence type="ECO:0000313" key="1">
    <source>
        <dbReference type="EMBL" id="MWG35213.1"/>
    </source>
</evidence>
<comment type="caution">
    <text evidence="1">The sequence shown here is derived from an EMBL/GenBank/DDBJ whole genome shotgun (WGS) entry which is preliminary data.</text>
</comment>